<reference evidence="2 3" key="1">
    <citation type="submission" date="2022-08" db="EMBL/GenBank/DDBJ databases">
        <title>Reclassification of Massilia species as members of the genera Telluria, Duganella, Pseudoduganella, Mokoshia gen. nov. and Zemynaea gen. nov. using orthogonal and non-orthogonal genome-based approaches.</title>
        <authorList>
            <person name="Bowman J.P."/>
        </authorList>
    </citation>
    <scope>NUCLEOTIDE SEQUENCE [LARGE SCALE GENOMIC DNA]</scope>
    <source>
        <strain evidence="2 3">JCM 31605</strain>
    </source>
</reference>
<evidence type="ECO:0008006" key="4">
    <source>
        <dbReference type="Google" id="ProtNLM"/>
    </source>
</evidence>
<proteinExistence type="predicted"/>
<comment type="caution">
    <text evidence="2">The sequence shown here is derived from an EMBL/GenBank/DDBJ whole genome shotgun (WGS) entry which is preliminary data.</text>
</comment>
<evidence type="ECO:0000256" key="1">
    <source>
        <dbReference type="SAM" id="SignalP"/>
    </source>
</evidence>
<protein>
    <recommendedName>
        <fullName evidence="4">Cytochrome c domain-containing protein</fullName>
    </recommendedName>
</protein>
<evidence type="ECO:0000313" key="2">
    <source>
        <dbReference type="EMBL" id="MCS0810127.1"/>
    </source>
</evidence>
<dbReference type="Proteomes" id="UP001206126">
    <property type="component" value="Unassembled WGS sequence"/>
</dbReference>
<evidence type="ECO:0000313" key="3">
    <source>
        <dbReference type="Proteomes" id="UP001206126"/>
    </source>
</evidence>
<dbReference type="EMBL" id="JANUHB010000005">
    <property type="protein sequence ID" value="MCS0810127.1"/>
    <property type="molecule type" value="Genomic_DNA"/>
</dbReference>
<gene>
    <name evidence="2" type="ORF">NX774_19565</name>
</gene>
<feature type="chain" id="PRO_5047018621" description="Cytochrome c domain-containing protein" evidence="1">
    <location>
        <begin position="22"/>
        <end position="454"/>
    </location>
</feature>
<organism evidence="2 3">
    <name type="scientific">Massilia agilis</name>
    <dbReference type="NCBI Taxonomy" id="1811226"/>
    <lineage>
        <taxon>Bacteria</taxon>
        <taxon>Pseudomonadati</taxon>
        <taxon>Pseudomonadota</taxon>
        <taxon>Betaproteobacteria</taxon>
        <taxon>Burkholderiales</taxon>
        <taxon>Oxalobacteraceae</taxon>
        <taxon>Telluria group</taxon>
        <taxon>Massilia</taxon>
    </lineage>
</organism>
<keyword evidence="1" id="KW-0732">Signal</keyword>
<name>A0ABT2DFU5_9BURK</name>
<accession>A0ABT2DFU5</accession>
<dbReference type="RefSeq" id="WP_258823953.1">
    <property type="nucleotide sequence ID" value="NZ_JANUHB010000005.1"/>
</dbReference>
<keyword evidence="3" id="KW-1185">Reference proteome</keyword>
<feature type="signal peptide" evidence="1">
    <location>
        <begin position="1"/>
        <end position="21"/>
    </location>
</feature>
<sequence length="454" mass="49545">MFIRRFCLGLGGTLFALAAHAAAVDPFADHNGIVPSRADYNGALFRLSYHYPSGLPAPAMPWRSAIHGRQISVQNARYYVAALKDTVAKDMHELLQDYDSWDADRRGWYNDPWLGAQREAIHGLSVAVASVEPALFPRSRLSKPFTTYTVTYYNKTAAQTLGKIWGTSAMSPIVDQASTQYAEGSITVKLAFTTADPSVWPAMEGSLVWPAMVTANATTGQFDEPTLHGLRLMQVDVVVKDTQSAPKTGWVFTTFVYDRDAREGANGIWDKMVPLGAQWGLDPQVNSAIDPDAPLRESWINPRAPRYATETLGWGGRLSGPNDHGKNDISFVDEGARTLVRSAGNTACLSCHGTSQWNANKQGMPSFILPLSPPIGGRGSPYLNSPAPGSVEWLRWFQNRPGNVPMDEGSIAGDFDLALTFRVLPAWQQAMTGNAHALQSFDASGKKLERVGTE</sequence>